<reference evidence="2 3" key="1">
    <citation type="submission" date="2018-06" db="EMBL/GenBank/DDBJ databases">
        <authorList>
            <consortium name="Pathogen Informatics"/>
            <person name="Doyle S."/>
        </authorList>
    </citation>
    <scope>NUCLEOTIDE SEQUENCE [LARGE SCALE GENOMIC DNA]</scope>
    <source>
        <strain evidence="2 3">NCTC13533</strain>
    </source>
</reference>
<reference evidence="4" key="2">
    <citation type="submission" date="2018-11" db="EMBL/GenBank/DDBJ databases">
        <title>Proposal to divide the Flavobacteriaceae and reorganize its genera based on Amino Acid Identity values calculated from whole genome sequences.</title>
        <authorList>
            <person name="Nicholson A.C."/>
            <person name="Gulvik C.A."/>
            <person name="Whitney A.M."/>
            <person name="Humrighouse B.W."/>
            <person name="Bell M."/>
            <person name="Holmes B."/>
            <person name="Steigerwalt A.G."/>
            <person name="Villarma A."/>
            <person name="Sheth M."/>
            <person name="Batra D."/>
            <person name="Pryor J."/>
            <person name="Bernardet J.-F."/>
            <person name="Hugo C."/>
            <person name="Kampfer P."/>
            <person name="Newman J."/>
            <person name="McQuiston J.R."/>
        </authorList>
    </citation>
    <scope>NUCLEOTIDE SEQUENCE [LARGE SCALE GENOMIC DNA]</scope>
    <source>
        <strain evidence="4">G0188</strain>
    </source>
</reference>
<sequence length="76" mass="9137">MKNFESLKRMATKFSREKMKTINGGMQWTDQRSCNIEDERPGADPMWWRFFCNLTRYPSIKIYERNPHLISGDSFI</sequence>
<evidence type="ECO:0000313" key="2">
    <source>
        <dbReference type="EMBL" id="STC98483.1"/>
    </source>
</evidence>
<dbReference type="Proteomes" id="UP000273270">
    <property type="component" value="Chromosome"/>
</dbReference>
<evidence type="ECO:0008006" key="5">
    <source>
        <dbReference type="Google" id="ProtNLM"/>
    </source>
</evidence>
<gene>
    <name evidence="1" type="ORF">EG346_20035</name>
    <name evidence="2" type="ORF">NCTC13533_02641</name>
</gene>
<evidence type="ECO:0000313" key="3">
    <source>
        <dbReference type="Proteomes" id="UP000255224"/>
    </source>
</evidence>
<dbReference type="Proteomes" id="UP000255224">
    <property type="component" value="Unassembled WGS sequence"/>
</dbReference>
<name>A0A376E159_CHRCU</name>
<evidence type="ECO:0000313" key="1">
    <source>
        <dbReference type="EMBL" id="AZA50326.1"/>
    </source>
</evidence>
<dbReference type="KEGG" id="ccau:EG346_20035"/>
<dbReference type="OrthoDB" id="1266053at2"/>
<dbReference type="RefSeq" id="WP_123881017.1">
    <property type="nucleotide sequence ID" value="NZ_CP033920.1"/>
</dbReference>
<keyword evidence="4" id="KW-1185">Reference proteome</keyword>
<dbReference type="AlphaFoldDB" id="A0A376E159"/>
<reference evidence="1" key="3">
    <citation type="submission" date="2018-11" db="EMBL/GenBank/DDBJ databases">
        <title>Proposal to divide the Flavobacteriaceae and reorganize its genera based on Amino Acid Identity values calculated from whole genome sequences.</title>
        <authorList>
            <person name="Nicholson A.C."/>
            <person name="Gulvik C.A."/>
            <person name="Whitney A.M."/>
            <person name="Humrighouse B.W."/>
            <person name="Bell M."/>
            <person name="Holmes B."/>
            <person name="Steigerwalt A."/>
            <person name="Villarma A."/>
            <person name="Sheth M."/>
            <person name="Batra D."/>
            <person name="Pryor J."/>
            <person name="Bernardet J.-F."/>
            <person name="Hugo C."/>
            <person name="Kampfer P."/>
            <person name="Newman J."/>
            <person name="Mcquiston J.R."/>
        </authorList>
    </citation>
    <scope>NUCLEOTIDE SEQUENCE [LARGE SCALE GENOMIC DNA]</scope>
    <source>
        <strain evidence="1">G0188</strain>
    </source>
</reference>
<dbReference type="EMBL" id="UFVQ01000003">
    <property type="protein sequence ID" value="STC98483.1"/>
    <property type="molecule type" value="Genomic_DNA"/>
</dbReference>
<dbReference type="EMBL" id="CP033920">
    <property type="protein sequence ID" value="AZA50326.1"/>
    <property type="molecule type" value="Genomic_DNA"/>
</dbReference>
<protein>
    <recommendedName>
        <fullName evidence="5">Bacteriocin-type signal sequence-containing protein</fullName>
    </recommendedName>
</protein>
<accession>A0A3G6NJN3</accession>
<accession>A0A376E159</accession>
<organism evidence="2 3">
    <name type="scientific">Chryseobacterium carnipullorum</name>
    <dbReference type="NCBI Taxonomy" id="1124835"/>
    <lineage>
        <taxon>Bacteria</taxon>
        <taxon>Pseudomonadati</taxon>
        <taxon>Bacteroidota</taxon>
        <taxon>Flavobacteriia</taxon>
        <taxon>Flavobacteriales</taxon>
        <taxon>Weeksellaceae</taxon>
        <taxon>Chryseobacterium group</taxon>
        <taxon>Chryseobacterium</taxon>
    </lineage>
</organism>
<proteinExistence type="predicted"/>
<evidence type="ECO:0000313" key="4">
    <source>
        <dbReference type="Proteomes" id="UP000273270"/>
    </source>
</evidence>